<dbReference type="AlphaFoldDB" id="A0A1F7HGB8"/>
<gene>
    <name evidence="2" type="ORF">A3D08_00395</name>
</gene>
<evidence type="ECO:0000256" key="1">
    <source>
        <dbReference type="SAM" id="Phobius"/>
    </source>
</evidence>
<name>A0A1F7HGB8_9BACT</name>
<keyword evidence="1" id="KW-1133">Transmembrane helix</keyword>
<organism evidence="2 3">
    <name type="scientific">Candidatus Roizmanbacteria bacterium RIFCSPHIGHO2_02_FULL_43_11</name>
    <dbReference type="NCBI Taxonomy" id="1802043"/>
    <lineage>
        <taxon>Bacteria</taxon>
        <taxon>Candidatus Roizmaniibacteriota</taxon>
    </lineage>
</organism>
<proteinExistence type="predicted"/>
<dbReference type="EMBL" id="MFZT01000034">
    <property type="protein sequence ID" value="OGK30125.1"/>
    <property type="molecule type" value="Genomic_DNA"/>
</dbReference>
<comment type="caution">
    <text evidence="2">The sequence shown here is derived from an EMBL/GenBank/DDBJ whole genome shotgun (WGS) entry which is preliminary data.</text>
</comment>
<keyword evidence="1" id="KW-0472">Membrane</keyword>
<dbReference type="Proteomes" id="UP000178098">
    <property type="component" value="Unassembled WGS sequence"/>
</dbReference>
<evidence type="ECO:0000313" key="2">
    <source>
        <dbReference type="EMBL" id="OGK30125.1"/>
    </source>
</evidence>
<reference evidence="2 3" key="1">
    <citation type="journal article" date="2016" name="Nat. Commun.">
        <title>Thousands of microbial genomes shed light on interconnected biogeochemical processes in an aquifer system.</title>
        <authorList>
            <person name="Anantharaman K."/>
            <person name="Brown C.T."/>
            <person name="Hug L.A."/>
            <person name="Sharon I."/>
            <person name="Castelle C.J."/>
            <person name="Probst A.J."/>
            <person name="Thomas B.C."/>
            <person name="Singh A."/>
            <person name="Wilkins M.J."/>
            <person name="Karaoz U."/>
            <person name="Brodie E.L."/>
            <person name="Williams K.H."/>
            <person name="Hubbard S.S."/>
            <person name="Banfield J.F."/>
        </authorList>
    </citation>
    <scope>NUCLEOTIDE SEQUENCE [LARGE SCALE GENOMIC DNA]</scope>
</reference>
<keyword evidence="1" id="KW-0812">Transmembrane</keyword>
<evidence type="ECO:0000313" key="3">
    <source>
        <dbReference type="Proteomes" id="UP000178098"/>
    </source>
</evidence>
<accession>A0A1F7HGB8</accession>
<feature type="transmembrane region" description="Helical" evidence="1">
    <location>
        <begin position="16"/>
        <end position="39"/>
    </location>
</feature>
<protein>
    <submittedName>
        <fullName evidence="2">Uncharacterized protein</fullName>
    </submittedName>
</protein>
<sequence length="391" mass="44552">MTLSEFSYYFRKIGPFALAGLILFIIFYVLISGIITAIVNRPRDIPYEPPLGILDPIPFSYTVDYPSSFTLTMENIEGRPTTATSAANVYFIPQARTRFGYQQTTTYMARAVGFDTETQQYTINGLEAQYDDGIRKLKIDITNFNFTFETDLQQIDEIFSTATIPQENTIREQARAFMRQMNKYDENFAQGKDNVIYLRYDIATQDFIVVQNPQEANVVEVDFFQPDVNGYPVMSPKYFNSQNYVTFVFRPDGNLVIKAQVTSFPKDYSTGGAYPLKTGDRAFEELLNRKGIIVSPAKGSSHIVIRDMFVGYYDPEVYFPYLMPVYVFLGDNGFAAYVSAVDPTYIKTATESAPITPTKGPREALIIMWHSLHFAQSTLQELVYLQSDPHF</sequence>